<dbReference type="Pfam" id="PF02706">
    <property type="entry name" value="Wzz"/>
    <property type="match status" value="1"/>
</dbReference>
<keyword evidence="5 7" id="KW-0472">Membrane</keyword>
<keyword evidence="4 7" id="KW-1133">Transmembrane helix</keyword>
<feature type="transmembrane region" description="Helical" evidence="7">
    <location>
        <begin position="18"/>
        <end position="37"/>
    </location>
</feature>
<reference evidence="9 10" key="1">
    <citation type="submission" date="2018-03" db="EMBL/GenBank/DDBJ databases">
        <title>Genomic Encyclopedia of Archaeal and Bacterial Type Strains, Phase II (KMG-II): from individual species to whole genera.</title>
        <authorList>
            <person name="Goeker M."/>
        </authorList>
    </citation>
    <scope>NUCLEOTIDE SEQUENCE [LARGE SCALE GENOMIC DNA]</scope>
    <source>
        <strain evidence="9 10">DSM 100673</strain>
    </source>
</reference>
<name>A0A2P8FBT1_9RHOB</name>
<feature type="transmembrane region" description="Helical" evidence="7">
    <location>
        <begin position="403"/>
        <end position="424"/>
    </location>
</feature>
<evidence type="ECO:0000313" key="9">
    <source>
        <dbReference type="EMBL" id="PSL19169.1"/>
    </source>
</evidence>
<evidence type="ECO:0000256" key="2">
    <source>
        <dbReference type="ARBA" id="ARBA00022475"/>
    </source>
</evidence>
<proteinExistence type="predicted"/>
<dbReference type="PANTHER" id="PTHR32309:SF31">
    <property type="entry name" value="CAPSULAR EXOPOLYSACCHARIDE FAMILY"/>
    <property type="match status" value="1"/>
</dbReference>
<dbReference type="OrthoDB" id="7642308at2"/>
<accession>A0A2P8FBT1</accession>
<keyword evidence="2" id="KW-1003">Cell membrane</keyword>
<dbReference type="GO" id="GO:0005886">
    <property type="term" value="C:plasma membrane"/>
    <property type="evidence" value="ECO:0007669"/>
    <property type="project" value="UniProtKB-SubCell"/>
</dbReference>
<dbReference type="Proteomes" id="UP000240418">
    <property type="component" value="Unassembled WGS sequence"/>
</dbReference>
<keyword evidence="6" id="KW-0175">Coiled coil</keyword>
<dbReference type="AlphaFoldDB" id="A0A2P8FBT1"/>
<gene>
    <name evidence="9" type="ORF">CLV88_107112</name>
</gene>
<evidence type="ECO:0000256" key="5">
    <source>
        <dbReference type="ARBA" id="ARBA00023136"/>
    </source>
</evidence>
<feature type="coiled-coil region" evidence="6">
    <location>
        <begin position="183"/>
        <end position="303"/>
    </location>
</feature>
<evidence type="ECO:0000256" key="4">
    <source>
        <dbReference type="ARBA" id="ARBA00022989"/>
    </source>
</evidence>
<dbReference type="InterPro" id="IPR050445">
    <property type="entry name" value="Bact_polysacc_biosynth/exp"/>
</dbReference>
<organism evidence="9 10">
    <name type="scientific">Shimia abyssi</name>
    <dbReference type="NCBI Taxonomy" id="1662395"/>
    <lineage>
        <taxon>Bacteria</taxon>
        <taxon>Pseudomonadati</taxon>
        <taxon>Pseudomonadota</taxon>
        <taxon>Alphaproteobacteria</taxon>
        <taxon>Rhodobacterales</taxon>
        <taxon>Roseobacteraceae</taxon>
    </lineage>
</organism>
<evidence type="ECO:0000313" key="10">
    <source>
        <dbReference type="Proteomes" id="UP000240418"/>
    </source>
</evidence>
<evidence type="ECO:0000259" key="8">
    <source>
        <dbReference type="Pfam" id="PF02706"/>
    </source>
</evidence>
<keyword evidence="10" id="KW-1185">Reference proteome</keyword>
<feature type="transmembrane region" description="Helical" evidence="7">
    <location>
        <begin position="342"/>
        <end position="361"/>
    </location>
</feature>
<comment type="subcellular location">
    <subcellularLocation>
        <location evidence="1">Cell membrane</location>
        <topology evidence="1">Multi-pass membrane protein</topology>
    </subcellularLocation>
</comment>
<dbReference type="PANTHER" id="PTHR32309">
    <property type="entry name" value="TYROSINE-PROTEIN KINASE"/>
    <property type="match status" value="1"/>
</dbReference>
<keyword evidence="3 7" id="KW-0812">Transmembrane</keyword>
<comment type="caution">
    <text evidence="9">The sequence shown here is derived from an EMBL/GenBank/DDBJ whole genome shotgun (WGS) entry which is preliminary data.</text>
</comment>
<sequence length="425" mass="47981">MDKIQTLAELLGMLRRRFLLWASVICVGVLISLYYVLQLPQQFETSATIQIEQPPIQTSDTSAGALNAAMLQKLQIIEQRVMARDNLLAIIDKFALYADAPGLSDTQKVGLLREASRVRHITNPDFRWRQDISPSALLVTVRMNDPVLAANVANELVNNVLEQDEMRSSARVRETLNFFESEERRILNSIAILEDEIAEFKQENAELLPGGVEILRTRVADLQQIELELQREIVSIQDGRGSNNTSVRAQQVRRLQEERELYRLEIAEIRQAIADSPRVEQQYNRLQRQLQKLEDQFAAITVGKAEAEMNHMLETSSQVDSFAVLEKALPPDWPIAPSRKRVLGMGGLMSAVVALTLVFLAELRSPVIWTRSQFERQLGMRAVVAIPVIEQKRERKSRLVRSGFSLAALAAGFTALVGVIFKFAR</sequence>
<protein>
    <submittedName>
        <fullName evidence="9">Uncharacterized protein involved in exopolysaccharide biosynthesis</fullName>
    </submittedName>
</protein>
<dbReference type="InterPro" id="IPR003856">
    <property type="entry name" value="LPS_length_determ_N"/>
</dbReference>
<evidence type="ECO:0000256" key="7">
    <source>
        <dbReference type="SAM" id="Phobius"/>
    </source>
</evidence>
<dbReference type="EMBL" id="PYGJ01000007">
    <property type="protein sequence ID" value="PSL19169.1"/>
    <property type="molecule type" value="Genomic_DNA"/>
</dbReference>
<dbReference type="RefSeq" id="WP_106608782.1">
    <property type="nucleotide sequence ID" value="NZ_PYGJ01000007.1"/>
</dbReference>
<evidence type="ECO:0000256" key="3">
    <source>
        <dbReference type="ARBA" id="ARBA00022692"/>
    </source>
</evidence>
<evidence type="ECO:0000256" key="6">
    <source>
        <dbReference type="SAM" id="Coils"/>
    </source>
</evidence>
<feature type="domain" description="Polysaccharide chain length determinant N-terminal" evidence="8">
    <location>
        <begin position="7"/>
        <end position="79"/>
    </location>
</feature>
<evidence type="ECO:0000256" key="1">
    <source>
        <dbReference type="ARBA" id="ARBA00004651"/>
    </source>
</evidence>